<keyword evidence="2" id="KW-0808">Transferase</keyword>
<dbReference type="EMBL" id="NNRK01000035">
    <property type="protein sequence ID" value="OYR08103.1"/>
    <property type="molecule type" value="Genomic_DNA"/>
</dbReference>
<name>A0A256F004_9HYPH</name>
<protein>
    <submittedName>
        <fullName evidence="2">Glycosyltransferase like 2 family protein</fullName>
    </submittedName>
</protein>
<dbReference type="Gene3D" id="3.90.550.10">
    <property type="entry name" value="Spore Coat Polysaccharide Biosynthesis Protein SpsA, Chain A"/>
    <property type="match status" value="1"/>
</dbReference>
<organism evidence="2 3">
    <name type="scientific">Brucella rhizosphaerae</name>
    <dbReference type="NCBI Taxonomy" id="571254"/>
    <lineage>
        <taxon>Bacteria</taxon>
        <taxon>Pseudomonadati</taxon>
        <taxon>Pseudomonadota</taxon>
        <taxon>Alphaproteobacteria</taxon>
        <taxon>Hyphomicrobiales</taxon>
        <taxon>Brucellaceae</taxon>
        <taxon>Brucella/Ochrobactrum group</taxon>
        <taxon>Brucella</taxon>
    </lineage>
</organism>
<dbReference type="GO" id="GO:0016740">
    <property type="term" value="F:transferase activity"/>
    <property type="evidence" value="ECO:0007669"/>
    <property type="project" value="UniProtKB-KW"/>
</dbReference>
<dbReference type="PANTHER" id="PTHR43179">
    <property type="entry name" value="RHAMNOSYLTRANSFERASE WBBL"/>
    <property type="match status" value="1"/>
</dbReference>
<gene>
    <name evidence="2" type="ORF">CEV32_2815</name>
</gene>
<evidence type="ECO:0000313" key="2">
    <source>
        <dbReference type="EMBL" id="OYR08103.1"/>
    </source>
</evidence>
<dbReference type="InterPro" id="IPR001173">
    <property type="entry name" value="Glyco_trans_2-like"/>
</dbReference>
<dbReference type="AlphaFoldDB" id="A0A256F004"/>
<feature type="domain" description="Glycosyltransferase 2-like" evidence="1">
    <location>
        <begin position="20"/>
        <end position="209"/>
    </location>
</feature>
<dbReference type="InterPro" id="IPR029044">
    <property type="entry name" value="Nucleotide-diphossugar_trans"/>
</dbReference>
<dbReference type="SUPFAM" id="SSF53448">
    <property type="entry name" value="Nucleotide-diphospho-sugar transferases"/>
    <property type="match status" value="1"/>
</dbReference>
<sequence>MTCTTSVADTQNNKQPLLTISIVTFNPDFDELKKTLDSLKIAARQFAPCSFSITIVDNSSSKEVASFLPLSYPDLPVKLIQGQGNIGFGRAHNLAMQQMGEFHLILNPDIQIDPDVLINALAFMRAHENCGLVSPHAVWPNGQRQYLCKRYPAIFDLIIRGFAPKIISSLFSRRLERYELQAETDDVVFWNPPIVSGCFMFFRSSGLKETGGFSDKFFLYFEDFDLSLRAVKKMDTAYVPTVRVVHAGGHASKKGFWHIKVFIRSAVTFYLTHGLKLF</sequence>
<dbReference type="Pfam" id="PF00535">
    <property type="entry name" value="Glycos_transf_2"/>
    <property type="match status" value="1"/>
</dbReference>
<dbReference type="Proteomes" id="UP000216345">
    <property type="component" value="Unassembled WGS sequence"/>
</dbReference>
<dbReference type="CDD" id="cd04186">
    <property type="entry name" value="GT_2_like_c"/>
    <property type="match status" value="1"/>
</dbReference>
<accession>A0A256F004</accession>
<evidence type="ECO:0000313" key="3">
    <source>
        <dbReference type="Proteomes" id="UP000216345"/>
    </source>
</evidence>
<keyword evidence="3" id="KW-1185">Reference proteome</keyword>
<dbReference type="OrthoDB" id="9771846at2"/>
<proteinExistence type="predicted"/>
<comment type="caution">
    <text evidence="2">The sequence shown here is derived from an EMBL/GenBank/DDBJ whole genome shotgun (WGS) entry which is preliminary data.</text>
</comment>
<dbReference type="PANTHER" id="PTHR43179:SF10">
    <property type="entry name" value="GLYCOSYL TRANSFERASE"/>
    <property type="match status" value="1"/>
</dbReference>
<evidence type="ECO:0000259" key="1">
    <source>
        <dbReference type="Pfam" id="PF00535"/>
    </source>
</evidence>
<reference evidence="2 3" key="1">
    <citation type="submission" date="2017-07" db="EMBL/GenBank/DDBJ databases">
        <title>Phylogenetic study on the rhizospheric bacterium Ochrobactrum sp. A44.</title>
        <authorList>
            <person name="Krzyzanowska D.M."/>
            <person name="Ossowicki A."/>
            <person name="Rajewska M."/>
            <person name="Maciag T."/>
            <person name="Kaczynski Z."/>
            <person name="Czerwicka M."/>
            <person name="Jafra S."/>
        </authorList>
    </citation>
    <scope>NUCLEOTIDE SEQUENCE [LARGE SCALE GENOMIC DNA]</scope>
    <source>
        <strain evidence="2 3">PR17</strain>
    </source>
</reference>
<dbReference type="RefSeq" id="WP_094579316.1">
    <property type="nucleotide sequence ID" value="NZ_JBHEEL010000005.1"/>
</dbReference>